<dbReference type="InterPro" id="IPR020472">
    <property type="entry name" value="WD40_PAC1"/>
</dbReference>
<feature type="compositionally biased region" description="Polar residues" evidence="4">
    <location>
        <begin position="40"/>
        <end position="54"/>
    </location>
</feature>
<feature type="repeat" description="WD" evidence="3">
    <location>
        <begin position="848"/>
        <end position="880"/>
    </location>
</feature>
<dbReference type="SUPFAM" id="SSF50978">
    <property type="entry name" value="WD40 repeat-like"/>
    <property type="match status" value="1"/>
</dbReference>
<evidence type="ECO:0000256" key="3">
    <source>
        <dbReference type="PROSITE-ProRule" id="PRU00221"/>
    </source>
</evidence>
<proteinExistence type="predicted"/>
<dbReference type="OrthoDB" id="538223at2759"/>
<dbReference type="SUPFAM" id="SSF50998">
    <property type="entry name" value="Quinoprotein alcohol dehydrogenase-like"/>
    <property type="match status" value="1"/>
</dbReference>
<dbReference type="InterPro" id="IPR001680">
    <property type="entry name" value="WD40_rpt"/>
</dbReference>
<comment type="caution">
    <text evidence="6">The sequence shown here is derived from an EMBL/GenBank/DDBJ whole genome shotgun (WGS) entry which is preliminary data.</text>
</comment>
<evidence type="ECO:0000313" key="6">
    <source>
        <dbReference type="EMBL" id="EUC56505.1"/>
    </source>
</evidence>
<feature type="repeat" description="WD" evidence="3">
    <location>
        <begin position="1377"/>
        <end position="1411"/>
    </location>
</feature>
<dbReference type="Gene3D" id="2.130.10.10">
    <property type="entry name" value="YVTN repeat-like/Quinoprotein amine dehydrogenase"/>
    <property type="match status" value="4"/>
</dbReference>
<organism evidence="6 7">
    <name type="scientific">Rhizoctonia solani AG-3 Rhs1AP</name>
    <dbReference type="NCBI Taxonomy" id="1086054"/>
    <lineage>
        <taxon>Eukaryota</taxon>
        <taxon>Fungi</taxon>
        <taxon>Dikarya</taxon>
        <taxon>Basidiomycota</taxon>
        <taxon>Agaricomycotina</taxon>
        <taxon>Agaricomycetes</taxon>
        <taxon>Cantharellales</taxon>
        <taxon>Ceratobasidiaceae</taxon>
        <taxon>Rhizoctonia</taxon>
    </lineage>
</organism>
<dbReference type="Gene3D" id="3.40.50.300">
    <property type="entry name" value="P-loop containing nucleotide triphosphate hydrolases"/>
    <property type="match status" value="1"/>
</dbReference>
<dbReference type="PROSITE" id="PS50082">
    <property type="entry name" value="WD_REPEATS_2"/>
    <property type="match status" value="9"/>
</dbReference>
<protein>
    <submittedName>
        <fullName evidence="6">Vegetative incompatibility protein HET-E-1, putative</fullName>
    </submittedName>
</protein>
<feature type="repeat" description="WD" evidence="3">
    <location>
        <begin position="1155"/>
        <end position="1196"/>
    </location>
</feature>
<keyword evidence="1 3" id="KW-0853">WD repeat</keyword>
<dbReference type="SMART" id="SM00320">
    <property type="entry name" value="WD40"/>
    <property type="match status" value="14"/>
</dbReference>
<name>X8J3E4_9AGAM</name>
<dbReference type="Pfam" id="PF00400">
    <property type="entry name" value="WD40"/>
    <property type="match status" value="10"/>
</dbReference>
<dbReference type="PANTHER" id="PTHR44019:SF8">
    <property type="entry name" value="POC1 CENTRIOLAR PROTEIN HOMOLOG"/>
    <property type="match status" value="1"/>
</dbReference>
<dbReference type="InterPro" id="IPR056884">
    <property type="entry name" value="NPHP3-like_N"/>
</dbReference>
<reference evidence="7" key="1">
    <citation type="journal article" date="2014" name="Genome Announc.">
        <title>Draft genome sequence of the plant-pathogenic soil fungus Rhizoctonia solani anastomosis group 3 strain Rhs1AP.</title>
        <authorList>
            <person name="Cubeta M.A."/>
            <person name="Thomas E."/>
            <person name="Dean R.A."/>
            <person name="Jabaji S."/>
            <person name="Neate S.M."/>
            <person name="Tavantzis S."/>
            <person name="Toda T."/>
            <person name="Vilgalys R."/>
            <person name="Bharathan N."/>
            <person name="Fedorova-Abrams N."/>
            <person name="Pakala S.B."/>
            <person name="Pakala S.M."/>
            <person name="Zafar N."/>
            <person name="Joardar V."/>
            <person name="Losada L."/>
            <person name="Nierman W.C."/>
        </authorList>
    </citation>
    <scope>NUCLEOTIDE SEQUENCE [LARGE SCALE GENOMIC DNA]</scope>
    <source>
        <strain evidence="7">AG-3</strain>
    </source>
</reference>
<evidence type="ECO:0000256" key="1">
    <source>
        <dbReference type="ARBA" id="ARBA00022574"/>
    </source>
</evidence>
<dbReference type="PRINTS" id="PR00320">
    <property type="entry name" value="GPROTEINBRPT"/>
</dbReference>
<feature type="repeat" description="WD" evidence="3">
    <location>
        <begin position="1241"/>
        <end position="1282"/>
    </location>
</feature>
<accession>X8J3E4</accession>
<dbReference type="PROSITE" id="PS50294">
    <property type="entry name" value="WD_REPEATS_REGION"/>
    <property type="match status" value="7"/>
</dbReference>
<dbReference type="SUPFAM" id="SSF52540">
    <property type="entry name" value="P-loop containing nucleoside triphosphate hydrolases"/>
    <property type="match status" value="1"/>
</dbReference>
<feature type="domain" description="NACHT" evidence="5">
    <location>
        <begin position="270"/>
        <end position="415"/>
    </location>
</feature>
<evidence type="ECO:0000256" key="4">
    <source>
        <dbReference type="SAM" id="MobiDB-lite"/>
    </source>
</evidence>
<dbReference type="PROSITE" id="PS00678">
    <property type="entry name" value="WD_REPEATS_1"/>
    <property type="match status" value="2"/>
</dbReference>
<dbReference type="InterPro" id="IPR011047">
    <property type="entry name" value="Quinoprotein_ADH-like_sf"/>
</dbReference>
<evidence type="ECO:0000313" key="7">
    <source>
        <dbReference type="Proteomes" id="UP000030108"/>
    </source>
</evidence>
<dbReference type="Pfam" id="PF24883">
    <property type="entry name" value="NPHP3_N"/>
    <property type="match status" value="1"/>
</dbReference>
<sequence>MSSEPTSPKRGFRNLLKGFFNKKSDNAAHQSERSPHEPGGNNSTGTLRNLPNEQDSNESKPPFQDALRMEADHHNAASSALEGTLRALHQSTEIFPPLQAAMRTLISCLETVPAAEEHRRSYNRLLAELETLHMSMDKYQDQIEFAGLSDGTANIILSIEAEAKFLKTKRDQGRMAHIITADNDEDDLIQSYRRIETLSRQLQTNIGLGTWSVAYEQLMNTRLSALSPALRAGYNSTLAKEINRRMCTQNTRIAVLHSLDAWSKNQSAANVYWMSGMAGTGKTTIAATLSDALFNQKQLGASFFCTRTSPECSSIDRVVPTLAYQLARYSRPFQAAVGRVLENDPDIGTREISLQFERLLKEPLLKVKNTIPGNVVIIIDALDECDNQRGVKTLLNALFQHNPSLPVKFFITSRPEPDLRDAVLSQQTEKRNVFYLHDIEQSIVQADIELYLREELAFMPPAEYQIKRLAELAGPLFIYAATVVRYIRPGKTSANSQSRLELVLSVKPELKRQYAELDTLYTTILNTALDEDVLEPTEREHAERVLWTSVCAREPISIETLADMTESNKEEVFAVLQSFLSVLHLSEGKNRVSTLHASFPEFMFSSERAGKYFCNHSVYGQRLTLRCFGIMKVQLRFNICRLESSFLPDASLTDVAQRVKTFISPSLLYACRYWGDHLISITHSCAVVTEIEEFLVERLLFWMEVLNTTGSMITGIMELQNARLWLLDDNNKTTTTALALVEDAQDFATSFTAGSIYLGTPHIYISALPLCSSSSTVYKNYRERVQGLINPKGASFNKRSSALLAIRRMPNPASCMSTSSDGALIVLGDQTGTISILDQRDGTLLRSFVGHDQHVECIAFSPDCTQFASGSFDSTIRSWSRSGYLVLGPLLGHNNGISSVSFSSDGKRIVSGGRDCIVRLWSAKEGSLIAFSSLGLNYGGRIATSVIFSANGTQIIYGLDNGTICIWDTQSNTVHAVSQSPHRTPIRFLTLLAGETLLSSSFEAPICLWNVVDWSTTTRTFDGAEHTVGVAVSPSGSHVACGSSSGDIQLWSTLDGTVVAGPLESSSGPSLSQVLAFSADGTRLFSAAHNHDLCIWNIKKSAPIKALSDYRGHTAAINSLVFSSDGKQLISCSDNLGIRICNVEDGSLALSLQMNQNNLREVSAVAFSYDNTLVASSPCDQSINLWSMQSQKSITTYSGTHTNMVYSLSFSPDGKLLASGSVDHTVCIWDVLQLVLFGEPLRKHTDIVNCLQFAPNSRYVASGSSDRTVCLWNVASGQLISQLFSENESSITSLSYSKAGDYITAGDDEGNFHVWDLTEIDSDVVSLLITSGPSAQEVDAISSVAFAPNSNLIATGSENGVVHIWDCRDGELVAGPFKDHSDWVNAVVWSPDGNILASCSGDCSIRLIDLRALGNMPTQIGGDWDLREDGWVEKQSRLLFWVHPDLHPVLPRPYNSLVIGPQGPAQIDYEDLLLGEDWAQCYSGSE</sequence>
<dbReference type="Proteomes" id="UP000030108">
    <property type="component" value="Unassembled WGS sequence"/>
</dbReference>
<feature type="repeat" description="WD" evidence="3">
    <location>
        <begin position="1334"/>
        <end position="1375"/>
    </location>
</feature>
<dbReference type="EMBL" id="JATN01000322">
    <property type="protein sequence ID" value="EUC56505.1"/>
    <property type="molecule type" value="Genomic_DNA"/>
</dbReference>
<keyword evidence="2" id="KW-0677">Repeat</keyword>
<evidence type="ECO:0000259" key="5">
    <source>
        <dbReference type="PROSITE" id="PS50837"/>
    </source>
</evidence>
<dbReference type="InterPro" id="IPR027417">
    <property type="entry name" value="P-loop_NTPase"/>
</dbReference>
<dbReference type="InterPro" id="IPR019775">
    <property type="entry name" value="WD40_repeat_CS"/>
</dbReference>
<dbReference type="InterPro" id="IPR007111">
    <property type="entry name" value="NACHT_NTPase"/>
</dbReference>
<feature type="repeat" description="WD" evidence="3">
    <location>
        <begin position="1198"/>
        <end position="1231"/>
    </location>
</feature>
<dbReference type="PROSITE" id="PS50837">
    <property type="entry name" value="NACHT"/>
    <property type="match status" value="1"/>
</dbReference>
<dbReference type="CDD" id="cd00200">
    <property type="entry name" value="WD40"/>
    <property type="match status" value="2"/>
</dbReference>
<evidence type="ECO:0000256" key="2">
    <source>
        <dbReference type="ARBA" id="ARBA00022737"/>
    </source>
</evidence>
<gene>
    <name evidence="6" type="ORF">RSOL_183220</name>
</gene>
<dbReference type="InterPro" id="IPR015943">
    <property type="entry name" value="WD40/YVTN_repeat-like_dom_sf"/>
</dbReference>
<feature type="repeat" description="WD" evidence="3">
    <location>
        <begin position="1284"/>
        <end position="1317"/>
    </location>
</feature>
<feature type="region of interest" description="Disordered" evidence="4">
    <location>
        <begin position="1"/>
        <end position="62"/>
    </location>
</feature>
<feature type="repeat" description="WD" evidence="3">
    <location>
        <begin position="1110"/>
        <end position="1151"/>
    </location>
</feature>
<feature type="repeat" description="WD" evidence="3">
    <location>
        <begin position="890"/>
        <end position="931"/>
    </location>
</feature>
<dbReference type="InterPro" id="IPR050505">
    <property type="entry name" value="WDR55/POC1"/>
</dbReference>
<dbReference type="PANTHER" id="PTHR44019">
    <property type="entry name" value="WD REPEAT-CONTAINING PROTEIN 55"/>
    <property type="match status" value="1"/>
</dbReference>
<dbReference type="InterPro" id="IPR036322">
    <property type="entry name" value="WD40_repeat_dom_sf"/>
</dbReference>
<feature type="compositionally biased region" description="Basic and acidic residues" evidence="4">
    <location>
        <begin position="22"/>
        <end position="36"/>
    </location>
</feature>